<protein>
    <submittedName>
        <fullName evidence="1">Uncharacterized protein</fullName>
    </submittedName>
</protein>
<keyword evidence="2" id="KW-1185">Reference proteome</keyword>
<dbReference type="AlphaFoldDB" id="A0AAV2PXL0"/>
<comment type="caution">
    <text evidence="1">The sequence shown here is derived from an EMBL/GenBank/DDBJ whole genome shotgun (WGS) entry which is preliminary data.</text>
</comment>
<accession>A0AAV2PXL0</accession>
<organism evidence="1 2">
    <name type="scientific">Meganyctiphanes norvegica</name>
    <name type="common">Northern krill</name>
    <name type="synonym">Thysanopoda norvegica</name>
    <dbReference type="NCBI Taxonomy" id="48144"/>
    <lineage>
        <taxon>Eukaryota</taxon>
        <taxon>Metazoa</taxon>
        <taxon>Ecdysozoa</taxon>
        <taxon>Arthropoda</taxon>
        <taxon>Crustacea</taxon>
        <taxon>Multicrustacea</taxon>
        <taxon>Malacostraca</taxon>
        <taxon>Eumalacostraca</taxon>
        <taxon>Eucarida</taxon>
        <taxon>Euphausiacea</taxon>
        <taxon>Euphausiidae</taxon>
        <taxon>Meganyctiphanes</taxon>
    </lineage>
</organism>
<gene>
    <name evidence="1" type="ORF">MNOR_LOCUS5557</name>
</gene>
<evidence type="ECO:0000313" key="1">
    <source>
        <dbReference type="EMBL" id="CAL4066310.1"/>
    </source>
</evidence>
<sequence length="170" mass="19671">MWLRYLDMEIDDIGTGICNLNLDEYPLSHSEYMKILCIKLDHAVISKIMQIFSSHTPVLTWDTVTKVQIHNILLKEYSNKEEIHVKASKFHNIEDKLTIAEENGDTVLFLRSLYLSKNTHRDIGAELNVNTYNIFIVQDFLGCYDLVVSHMSKPYTAEIPKVSCPTFILF</sequence>
<dbReference type="Proteomes" id="UP001497623">
    <property type="component" value="Unassembled WGS sequence"/>
</dbReference>
<reference evidence="1 2" key="1">
    <citation type="submission" date="2024-05" db="EMBL/GenBank/DDBJ databases">
        <authorList>
            <person name="Wallberg A."/>
        </authorList>
    </citation>
    <scope>NUCLEOTIDE SEQUENCE [LARGE SCALE GENOMIC DNA]</scope>
</reference>
<dbReference type="EMBL" id="CAXKWB010002162">
    <property type="protein sequence ID" value="CAL4066310.1"/>
    <property type="molecule type" value="Genomic_DNA"/>
</dbReference>
<proteinExistence type="predicted"/>
<evidence type="ECO:0000313" key="2">
    <source>
        <dbReference type="Proteomes" id="UP001497623"/>
    </source>
</evidence>
<name>A0AAV2PXL0_MEGNR</name>